<dbReference type="Gene3D" id="1.10.10.60">
    <property type="entry name" value="Homeodomain-like"/>
    <property type="match status" value="1"/>
</dbReference>
<evidence type="ECO:0000259" key="2">
    <source>
        <dbReference type="PROSITE" id="PS51294"/>
    </source>
</evidence>
<keyword evidence="4" id="KW-1185">Reference proteome</keyword>
<reference evidence="3 4" key="1">
    <citation type="submission" date="2020-08" db="EMBL/GenBank/DDBJ databases">
        <authorList>
            <person name="Newling K."/>
            <person name="Davey J."/>
            <person name="Forrester S."/>
        </authorList>
    </citation>
    <scope>NUCLEOTIDE SEQUENCE [LARGE SCALE GENOMIC DNA]</scope>
    <source>
        <strain evidence="4">Crithidia deanei Carvalho (ATCC PRA-265)</strain>
    </source>
</reference>
<dbReference type="PROSITE" id="PS51294">
    <property type="entry name" value="HTH_MYB"/>
    <property type="match status" value="1"/>
</dbReference>
<dbReference type="EMBL" id="LR877169">
    <property type="protein sequence ID" value="CAD2222329.1"/>
    <property type="molecule type" value="Genomic_DNA"/>
</dbReference>
<dbReference type="SMART" id="SM00717">
    <property type="entry name" value="SANT"/>
    <property type="match status" value="1"/>
</dbReference>
<evidence type="ECO:0000256" key="1">
    <source>
        <dbReference type="SAM" id="MobiDB-lite"/>
    </source>
</evidence>
<gene>
    <name evidence="3" type="ORF">ADEAN_000987300</name>
</gene>
<dbReference type="VEuPathDB" id="TriTrypDB:ADEAN_000987300"/>
<dbReference type="InterPro" id="IPR009057">
    <property type="entry name" value="Homeodomain-like_sf"/>
</dbReference>
<accession>A0A7G2CSN3</accession>
<feature type="domain" description="HTH myb-type" evidence="2">
    <location>
        <begin position="330"/>
        <end position="392"/>
    </location>
</feature>
<organism evidence="3 4">
    <name type="scientific">Angomonas deanei</name>
    <dbReference type="NCBI Taxonomy" id="59799"/>
    <lineage>
        <taxon>Eukaryota</taxon>
        <taxon>Discoba</taxon>
        <taxon>Euglenozoa</taxon>
        <taxon>Kinetoplastea</taxon>
        <taxon>Metakinetoplastina</taxon>
        <taxon>Trypanosomatida</taxon>
        <taxon>Trypanosomatidae</taxon>
        <taxon>Strigomonadinae</taxon>
        <taxon>Angomonas</taxon>
    </lineage>
</organism>
<protein>
    <recommendedName>
        <fullName evidence="2">HTH myb-type domain-containing protein</fullName>
    </recommendedName>
</protein>
<proteinExistence type="predicted"/>
<dbReference type="Proteomes" id="UP000515908">
    <property type="component" value="Chromosome 25"/>
</dbReference>
<evidence type="ECO:0000313" key="3">
    <source>
        <dbReference type="EMBL" id="CAD2222329.1"/>
    </source>
</evidence>
<dbReference type="InterPro" id="IPR001005">
    <property type="entry name" value="SANT/Myb"/>
</dbReference>
<evidence type="ECO:0000313" key="4">
    <source>
        <dbReference type="Proteomes" id="UP000515908"/>
    </source>
</evidence>
<dbReference type="AlphaFoldDB" id="A0A7G2CSN3"/>
<dbReference type="SUPFAM" id="SSF46689">
    <property type="entry name" value="Homeodomain-like"/>
    <property type="match status" value="1"/>
</dbReference>
<feature type="compositionally biased region" description="Basic and acidic residues" evidence="1">
    <location>
        <begin position="239"/>
        <end position="250"/>
    </location>
</feature>
<sequence>MEDNGPTDIHYFDHVHEMILNLIQNKNFDAIPILMKSTKSRHRSESLDKIQEFIQHIDMFDSVLDDALYWETCTYHGGLVATLLYLFLNKKETATIENRNLVSLSFEQNKKNTYEFSLKDLYSLLKRTLVSLKEESQQTGRDSTTEINIMEHYIKKMEQPPPPENSFINLNLLFPILLETCLYTKYENPLARKNKTDDHHNHMHQEKDALQLMKETPVVAGSQPIIVNTFEEVGASPLPDRKRPREETHLESQVPLQQPHHTITSDKKIKTEEEEENITLGDILSNHNTTTNSNNATNNDNNVIVAAIRAFDDDLANRAPPPTNNTPNRRQKRKRVAFTQAEDDAIIAGVAHHGQKPIHFDYILQQYRSVWEEGRTARKLYDHWRESLKFKVLQGMSADAAQAPASDIEESED</sequence>
<feature type="region of interest" description="Disordered" evidence="1">
    <location>
        <begin position="314"/>
        <end position="334"/>
    </location>
</feature>
<name>A0A7G2CSN3_9TRYP</name>
<feature type="region of interest" description="Disordered" evidence="1">
    <location>
        <begin position="235"/>
        <end position="272"/>
    </location>
</feature>
<dbReference type="InterPro" id="IPR017930">
    <property type="entry name" value="Myb_dom"/>
</dbReference>